<dbReference type="EMBL" id="JGZL01000007">
    <property type="protein sequence ID" value="KFI89872.1"/>
    <property type="molecule type" value="Genomic_DNA"/>
</dbReference>
<keyword evidence="2" id="KW-0813">Transport</keyword>
<evidence type="ECO:0000256" key="5">
    <source>
        <dbReference type="SAM" id="MobiDB-lite"/>
    </source>
</evidence>
<reference evidence="7 8" key="1">
    <citation type="submission" date="2014-03" db="EMBL/GenBank/DDBJ databases">
        <title>Genomics of Bifidobacteria.</title>
        <authorList>
            <person name="Ventura M."/>
            <person name="Milani C."/>
            <person name="Lugli G.A."/>
        </authorList>
    </citation>
    <scope>NUCLEOTIDE SEQUENCE [LARGE SCALE GENOMIC DNA]</scope>
    <source>
        <strain evidence="7 8">LMG 21811</strain>
    </source>
</reference>
<dbReference type="Proteomes" id="UP000029078">
    <property type="component" value="Unassembled WGS sequence"/>
</dbReference>
<dbReference type="PANTHER" id="PTHR30085:SF6">
    <property type="entry name" value="ABC TRANSPORTER GLUTAMINE-BINDING PROTEIN GLNH"/>
    <property type="match status" value="1"/>
</dbReference>
<dbReference type="Gene3D" id="3.40.190.10">
    <property type="entry name" value="Periplasmic binding protein-like II"/>
    <property type="match status" value="2"/>
</dbReference>
<sequence length="285" mass="29092">MAAAAGAVLMAIGMGGCGTSVSVVTEGAAQGPTIAIGVAADQPGLGWLHGGEYSGFDIDVAKYVAKTLGYAEKQIVFRQLTPDARISSLADGTVDMIVDSFSVDGAHDGEADVAGPYLTVHEALLVRTDDSSAVKGADDLSGKTVCAVTGSAAAHDIRGRAEHAVVRERGTYPQCVTALMIGEADAIATDDAIATGLAANNTGDHMKIVDVPDVEWFYGIAVKSGQSELVGQIDAALRAMVKDGSWQRAADDMNGTIGYVPDAKTNPPTASAQDSSSDSSASSEK</sequence>
<dbReference type="GO" id="GO:0006865">
    <property type="term" value="P:amino acid transport"/>
    <property type="evidence" value="ECO:0007669"/>
    <property type="project" value="TreeGrafter"/>
</dbReference>
<evidence type="ECO:0000313" key="7">
    <source>
        <dbReference type="EMBL" id="KFI89872.1"/>
    </source>
</evidence>
<comment type="similarity">
    <text evidence="1 4">Belongs to the bacterial solute-binding protein 3 family.</text>
</comment>
<feature type="region of interest" description="Disordered" evidence="5">
    <location>
        <begin position="252"/>
        <end position="285"/>
    </location>
</feature>
<keyword evidence="3" id="KW-0732">Signal</keyword>
<evidence type="ECO:0000256" key="4">
    <source>
        <dbReference type="RuleBase" id="RU003744"/>
    </source>
</evidence>
<protein>
    <submittedName>
        <fullName evidence="7">ABC transporter, substrate-binding protein</fullName>
    </submittedName>
</protein>
<feature type="domain" description="Solute-binding protein family 3/N-terminal" evidence="6">
    <location>
        <begin position="33"/>
        <end position="257"/>
    </location>
</feature>
<keyword evidence="8" id="KW-1185">Reference proteome</keyword>
<evidence type="ECO:0000256" key="3">
    <source>
        <dbReference type="ARBA" id="ARBA00022729"/>
    </source>
</evidence>
<dbReference type="SUPFAM" id="SSF53850">
    <property type="entry name" value="Periplasmic binding protein-like II"/>
    <property type="match status" value="1"/>
</dbReference>
<feature type="compositionally biased region" description="Low complexity" evidence="5">
    <location>
        <begin position="270"/>
        <end position="285"/>
    </location>
</feature>
<evidence type="ECO:0000313" key="8">
    <source>
        <dbReference type="Proteomes" id="UP000029078"/>
    </source>
</evidence>
<evidence type="ECO:0000259" key="6">
    <source>
        <dbReference type="SMART" id="SM00062"/>
    </source>
</evidence>
<name>A0A087D2X2_BIFRU</name>
<gene>
    <name evidence="7" type="ORF">BRUM_1092</name>
</gene>
<comment type="caution">
    <text evidence="7">The sequence shown here is derived from an EMBL/GenBank/DDBJ whole genome shotgun (WGS) entry which is preliminary data.</text>
</comment>
<dbReference type="InterPro" id="IPR051455">
    <property type="entry name" value="Bact_solute-bind_prot3"/>
</dbReference>
<dbReference type="PROSITE" id="PS01039">
    <property type="entry name" value="SBP_BACTERIAL_3"/>
    <property type="match status" value="1"/>
</dbReference>
<accession>A0A087D2X2</accession>
<dbReference type="GO" id="GO:0030288">
    <property type="term" value="C:outer membrane-bounded periplasmic space"/>
    <property type="evidence" value="ECO:0007669"/>
    <property type="project" value="TreeGrafter"/>
</dbReference>
<dbReference type="eggNOG" id="COG0834">
    <property type="taxonomic scope" value="Bacteria"/>
</dbReference>
<dbReference type="STRING" id="78346.BRUM_1092"/>
<evidence type="ECO:0000256" key="1">
    <source>
        <dbReference type="ARBA" id="ARBA00010333"/>
    </source>
</evidence>
<dbReference type="PANTHER" id="PTHR30085">
    <property type="entry name" value="AMINO ACID ABC TRANSPORTER PERMEASE"/>
    <property type="match status" value="1"/>
</dbReference>
<evidence type="ECO:0000256" key="2">
    <source>
        <dbReference type="ARBA" id="ARBA00022448"/>
    </source>
</evidence>
<dbReference type="InterPro" id="IPR001638">
    <property type="entry name" value="Solute-binding_3/MltF_N"/>
</dbReference>
<dbReference type="Pfam" id="PF00497">
    <property type="entry name" value="SBP_bac_3"/>
    <property type="match status" value="1"/>
</dbReference>
<dbReference type="SMART" id="SM00062">
    <property type="entry name" value="PBPb"/>
    <property type="match status" value="1"/>
</dbReference>
<dbReference type="InterPro" id="IPR018313">
    <property type="entry name" value="SBP_3_CS"/>
</dbReference>
<dbReference type="AlphaFoldDB" id="A0A087D2X2"/>
<proteinExistence type="inferred from homology"/>
<dbReference type="GO" id="GO:0005576">
    <property type="term" value="C:extracellular region"/>
    <property type="evidence" value="ECO:0007669"/>
    <property type="project" value="TreeGrafter"/>
</dbReference>
<organism evidence="7 8">
    <name type="scientific">Bifidobacterium ruminantium</name>
    <dbReference type="NCBI Taxonomy" id="78346"/>
    <lineage>
        <taxon>Bacteria</taxon>
        <taxon>Bacillati</taxon>
        <taxon>Actinomycetota</taxon>
        <taxon>Actinomycetes</taxon>
        <taxon>Bifidobacteriales</taxon>
        <taxon>Bifidobacteriaceae</taxon>
        <taxon>Bifidobacterium</taxon>
    </lineage>
</organism>